<proteinExistence type="predicted"/>
<dbReference type="RefSeq" id="WP_232417786.1">
    <property type="nucleotide sequence ID" value="NZ_CP101990.1"/>
</dbReference>
<keyword evidence="7" id="KW-1185">Reference proteome</keyword>
<sequence>MPDASARPTTSEPARSGSGRRAKNVLPPREDPYVWYRQPLASLDFETTGVDPHRDRILSFAALSDVGGDLMGMVNPGVPIPESSADIHGITEKDLASSPMSAQALRPVLAWLHDLVQRRVGLVVYNASFDLTLLRAEAVRHDLDEPDWDRLLVVDPFVIDWGVDRERSGQRRLGDVAAHYGVRLDKAHDAAHDARAARELAVAMGQTYPKVVASSLTMLMAQQRYWIAARTMEWNRRAHELGRGLTIPDQNWPFA</sequence>
<dbReference type="InterPro" id="IPR013520">
    <property type="entry name" value="Ribonucl_H"/>
</dbReference>
<dbReference type="CDD" id="cd06127">
    <property type="entry name" value="DEDDh"/>
    <property type="match status" value="1"/>
</dbReference>
<accession>A0ABY5KEF4</accession>
<feature type="region of interest" description="Disordered" evidence="4">
    <location>
        <begin position="1"/>
        <end position="26"/>
    </location>
</feature>
<dbReference type="SUPFAM" id="SSF53098">
    <property type="entry name" value="Ribonuclease H-like"/>
    <property type="match status" value="1"/>
</dbReference>
<dbReference type="SMART" id="SM00479">
    <property type="entry name" value="EXOIII"/>
    <property type="match status" value="1"/>
</dbReference>
<dbReference type="PANTHER" id="PTHR30231">
    <property type="entry name" value="DNA POLYMERASE III SUBUNIT EPSILON"/>
    <property type="match status" value="1"/>
</dbReference>
<dbReference type="InterPro" id="IPR036397">
    <property type="entry name" value="RNaseH_sf"/>
</dbReference>
<dbReference type="GO" id="GO:0004527">
    <property type="term" value="F:exonuclease activity"/>
    <property type="evidence" value="ECO:0007669"/>
    <property type="project" value="UniProtKB-KW"/>
</dbReference>
<dbReference type="Gene3D" id="3.30.420.10">
    <property type="entry name" value="Ribonuclease H-like superfamily/Ribonuclease H"/>
    <property type="match status" value="1"/>
</dbReference>
<name>A0ABY5KEF4_9ACTN</name>
<organism evidence="6 7">
    <name type="scientific">Aeromicrobium duanguangcaii</name>
    <dbReference type="NCBI Taxonomy" id="2968086"/>
    <lineage>
        <taxon>Bacteria</taxon>
        <taxon>Bacillati</taxon>
        <taxon>Actinomycetota</taxon>
        <taxon>Actinomycetes</taxon>
        <taxon>Propionibacteriales</taxon>
        <taxon>Nocardioidaceae</taxon>
        <taxon>Aeromicrobium</taxon>
    </lineage>
</organism>
<dbReference type="PANTHER" id="PTHR30231:SF4">
    <property type="entry name" value="PROTEIN NEN2"/>
    <property type="match status" value="1"/>
</dbReference>
<keyword evidence="2" id="KW-0378">Hydrolase</keyword>
<reference evidence="6 7" key="1">
    <citation type="submission" date="2022-07" db="EMBL/GenBank/DDBJ databases">
        <title>Novel species in genus Aeromicrobium.</title>
        <authorList>
            <person name="Ye L."/>
        </authorList>
    </citation>
    <scope>NUCLEOTIDE SEQUENCE [LARGE SCALE GENOMIC DNA]</scope>
    <source>
        <strain evidence="7">zg-Y50</strain>
    </source>
</reference>
<evidence type="ECO:0000259" key="5">
    <source>
        <dbReference type="SMART" id="SM00479"/>
    </source>
</evidence>
<evidence type="ECO:0000256" key="4">
    <source>
        <dbReference type="SAM" id="MobiDB-lite"/>
    </source>
</evidence>
<keyword evidence="1" id="KW-0540">Nuclease</keyword>
<protein>
    <submittedName>
        <fullName evidence="6">Exonuclease domain-containing protein</fullName>
    </submittedName>
</protein>
<keyword evidence="3 6" id="KW-0269">Exonuclease</keyword>
<gene>
    <name evidence="6" type="ORF">NP095_01635</name>
</gene>
<evidence type="ECO:0000313" key="7">
    <source>
        <dbReference type="Proteomes" id="UP001315860"/>
    </source>
</evidence>
<dbReference type="Proteomes" id="UP001315860">
    <property type="component" value="Chromosome"/>
</dbReference>
<evidence type="ECO:0000313" key="6">
    <source>
        <dbReference type="EMBL" id="UUI68837.1"/>
    </source>
</evidence>
<dbReference type="Pfam" id="PF00929">
    <property type="entry name" value="RNase_T"/>
    <property type="match status" value="1"/>
</dbReference>
<evidence type="ECO:0000256" key="2">
    <source>
        <dbReference type="ARBA" id="ARBA00022801"/>
    </source>
</evidence>
<feature type="domain" description="Exonuclease" evidence="5">
    <location>
        <begin position="39"/>
        <end position="210"/>
    </location>
</feature>
<evidence type="ECO:0000256" key="1">
    <source>
        <dbReference type="ARBA" id="ARBA00022722"/>
    </source>
</evidence>
<evidence type="ECO:0000256" key="3">
    <source>
        <dbReference type="ARBA" id="ARBA00022839"/>
    </source>
</evidence>
<dbReference type="EMBL" id="CP101990">
    <property type="protein sequence ID" value="UUI68837.1"/>
    <property type="molecule type" value="Genomic_DNA"/>
</dbReference>
<dbReference type="InterPro" id="IPR012337">
    <property type="entry name" value="RNaseH-like_sf"/>
</dbReference>